<reference evidence="5" key="2">
    <citation type="submission" date="2025-08" db="UniProtKB">
        <authorList>
            <consortium name="RefSeq"/>
        </authorList>
    </citation>
    <scope>IDENTIFICATION</scope>
    <source>
        <strain evidence="5">S238N-H82</strain>
        <tissue evidence="5">Testes</tissue>
    </source>
</reference>
<dbReference type="GeneID" id="118405956"/>
<dbReference type="Gene3D" id="1.10.510.10">
    <property type="entry name" value="Transferase(Phosphotransferase) domain 1"/>
    <property type="match status" value="1"/>
</dbReference>
<dbReference type="InterPro" id="IPR011009">
    <property type="entry name" value="Kinase-like_dom_sf"/>
</dbReference>
<dbReference type="PROSITE" id="PS00107">
    <property type="entry name" value="PROTEIN_KINASE_ATP"/>
    <property type="match status" value="1"/>
</dbReference>
<dbReference type="RefSeq" id="XP_035661703.1">
    <property type="nucleotide sequence ID" value="XM_035805810.1"/>
</dbReference>
<feature type="region of interest" description="Disordered" evidence="2">
    <location>
        <begin position="1"/>
        <end position="55"/>
    </location>
</feature>
<evidence type="ECO:0000313" key="4">
    <source>
        <dbReference type="Proteomes" id="UP000001554"/>
    </source>
</evidence>
<dbReference type="SUPFAM" id="SSF56112">
    <property type="entry name" value="Protein kinase-like (PK-like)"/>
    <property type="match status" value="1"/>
</dbReference>
<dbReference type="KEGG" id="bfo:118405956"/>
<sequence>MADSHNKKQAVAVGLSETSPPPSTTEGLKQHKDGSATRQQDSGYYSQHLSRGETSDTVDAVLEKPTCHSEEGESLLSKRVRREEEEFLRWATTTQASRCQDYVQLEEGVVFSRFIVTSTGKRVEIIRPDGSHYRRGERYSSSAEWVTGGLLGEGAYGKVHLCEDLANAIKKQHAVKETKLREFNPVEADSWLRLGFSRHVCGLNAVTLQDGAVWWHMELINPRVSLKQLVEIHQPKPLHWRDAVTIATGIFSAIAHIHSYSVKHCDLHPGNVMLCKDLRVKVIDFSLLQPAVTNDDFSLDVQNGLQLFLYMVTAKSFRFSWTEALVQEHVKDDKVLPLVLKMFQPVTNQTAADIAKEFSACRVKGVDEADGIRKDDAASVDRQDIVRESFATAVSEDDVLTAVHNHISQGDSLDDIFAALPEGGMFTVTTKQQQAP</sequence>
<keyword evidence="5" id="KW-0808">Transferase</keyword>
<dbReference type="InterPro" id="IPR017441">
    <property type="entry name" value="Protein_kinase_ATP_BS"/>
</dbReference>
<dbReference type="Pfam" id="PF00069">
    <property type="entry name" value="Pkinase"/>
    <property type="match status" value="1"/>
</dbReference>
<organism evidence="4 5">
    <name type="scientific">Branchiostoma floridae</name>
    <name type="common">Florida lancelet</name>
    <name type="synonym">Amphioxus</name>
    <dbReference type="NCBI Taxonomy" id="7739"/>
    <lineage>
        <taxon>Eukaryota</taxon>
        <taxon>Metazoa</taxon>
        <taxon>Chordata</taxon>
        <taxon>Cephalochordata</taxon>
        <taxon>Leptocardii</taxon>
        <taxon>Amphioxiformes</taxon>
        <taxon>Branchiostomatidae</taxon>
        <taxon>Branchiostoma</taxon>
    </lineage>
</organism>
<evidence type="ECO:0000256" key="2">
    <source>
        <dbReference type="SAM" id="MobiDB-lite"/>
    </source>
</evidence>
<dbReference type="Gene3D" id="3.30.200.20">
    <property type="entry name" value="Phosphorylase Kinase, domain 1"/>
    <property type="match status" value="1"/>
</dbReference>
<protein>
    <submittedName>
        <fullName evidence="5">Probable protein kinase DDB_G0291842</fullName>
    </submittedName>
</protein>
<keyword evidence="1" id="KW-0067">ATP-binding</keyword>
<evidence type="ECO:0000313" key="5">
    <source>
        <dbReference type="RefSeq" id="XP_035661703.1"/>
    </source>
</evidence>
<dbReference type="OrthoDB" id="1668230at2759"/>
<feature type="binding site" evidence="1">
    <location>
        <position position="171"/>
    </location>
    <ligand>
        <name>ATP</name>
        <dbReference type="ChEBI" id="CHEBI:30616"/>
    </ligand>
</feature>
<proteinExistence type="predicted"/>
<dbReference type="PROSITE" id="PS50011">
    <property type="entry name" value="PROTEIN_KINASE_DOM"/>
    <property type="match status" value="1"/>
</dbReference>
<dbReference type="GO" id="GO:0004672">
    <property type="term" value="F:protein kinase activity"/>
    <property type="evidence" value="ECO:0007669"/>
    <property type="project" value="InterPro"/>
</dbReference>
<reference evidence="4" key="1">
    <citation type="journal article" date="2020" name="Nat. Ecol. Evol.">
        <title>Deeply conserved synteny resolves early events in vertebrate evolution.</title>
        <authorList>
            <person name="Simakov O."/>
            <person name="Marletaz F."/>
            <person name="Yue J.X."/>
            <person name="O'Connell B."/>
            <person name="Jenkins J."/>
            <person name="Brandt A."/>
            <person name="Calef R."/>
            <person name="Tung C.H."/>
            <person name="Huang T.K."/>
            <person name="Schmutz J."/>
            <person name="Satoh N."/>
            <person name="Yu J.K."/>
            <person name="Putnam N.H."/>
            <person name="Green R.E."/>
            <person name="Rokhsar D.S."/>
        </authorList>
    </citation>
    <scope>NUCLEOTIDE SEQUENCE [LARGE SCALE GENOMIC DNA]</scope>
    <source>
        <strain evidence="4">S238N-H82</strain>
    </source>
</reference>
<evidence type="ECO:0000256" key="1">
    <source>
        <dbReference type="PROSITE-ProRule" id="PRU10141"/>
    </source>
</evidence>
<dbReference type="AlphaFoldDB" id="A0A9J7KJ05"/>
<name>A0A9J7KJ05_BRAFL</name>
<dbReference type="CDD" id="cd00180">
    <property type="entry name" value="PKc"/>
    <property type="match status" value="1"/>
</dbReference>
<evidence type="ECO:0000259" key="3">
    <source>
        <dbReference type="PROSITE" id="PS50011"/>
    </source>
</evidence>
<dbReference type="GO" id="GO:0005524">
    <property type="term" value="F:ATP binding"/>
    <property type="evidence" value="ECO:0007669"/>
    <property type="project" value="UniProtKB-UniRule"/>
</dbReference>
<feature type="compositionally biased region" description="Polar residues" evidence="2">
    <location>
        <begin position="36"/>
        <end position="49"/>
    </location>
</feature>
<dbReference type="Proteomes" id="UP000001554">
    <property type="component" value="Chromosome 18"/>
</dbReference>
<accession>A0A9J7KJ05</accession>
<keyword evidence="1" id="KW-0547">Nucleotide-binding</keyword>
<dbReference type="PANTHER" id="PTHR48011">
    <property type="entry name" value="CCR4-NOT TRANSCRIPTIONAL COMPLEX SUBUNIT CAF120-RELATED"/>
    <property type="match status" value="1"/>
</dbReference>
<gene>
    <name evidence="5" type="primary">LOC118405956</name>
</gene>
<dbReference type="InterPro" id="IPR052751">
    <property type="entry name" value="Plant_MAPKKK"/>
</dbReference>
<dbReference type="PANTHER" id="PTHR48011:SF4">
    <property type="entry name" value="MITOGEN-ACTIVATED PROTEIN KINASE KINASE KINASE 19"/>
    <property type="match status" value="1"/>
</dbReference>
<keyword evidence="5" id="KW-0418">Kinase</keyword>
<keyword evidence="4" id="KW-1185">Reference proteome</keyword>
<feature type="domain" description="Protein kinase" evidence="3">
    <location>
        <begin position="145"/>
        <end position="436"/>
    </location>
</feature>
<dbReference type="InterPro" id="IPR000719">
    <property type="entry name" value="Prot_kinase_dom"/>
</dbReference>